<dbReference type="Gene3D" id="3.40.50.620">
    <property type="entry name" value="HUPs"/>
    <property type="match status" value="2"/>
</dbReference>
<dbReference type="GO" id="GO:0005737">
    <property type="term" value="C:cytoplasm"/>
    <property type="evidence" value="ECO:0007669"/>
    <property type="project" value="TreeGrafter"/>
</dbReference>
<dbReference type="PANTHER" id="PTHR46264:SF4">
    <property type="entry name" value="TYROSINE--TRNA LIGASE, CYTOPLASMIC"/>
    <property type="match status" value="1"/>
</dbReference>
<dbReference type="EC" id="6.1.1.1" evidence="1"/>
<proteinExistence type="inferred from homology"/>
<evidence type="ECO:0000256" key="3">
    <source>
        <dbReference type="ARBA" id="ARBA00022741"/>
    </source>
</evidence>
<comment type="similarity">
    <text evidence="9">Belongs to the class-I aminoacyl-tRNA synthetase family.</text>
</comment>
<accession>A0A1G1X2T3</accession>
<evidence type="ECO:0000256" key="2">
    <source>
        <dbReference type="ARBA" id="ARBA00022598"/>
    </source>
</evidence>
<keyword evidence="4 9" id="KW-0067">ATP-binding</keyword>
<keyword evidence="6 9" id="KW-0030">Aminoacyl-tRNA synthetase</keyword>
<dbReference type="InterPro" id="IPR023617">
    <property type="entry name" value="Tyr-tRNA-ligase_arc/euk-type"/>
</dbReference>
<evidence type="ECO:0000256" key="9">
    <source>
        <dbReference type="RuleBase" id="RU363036"/>
    </source>
</evidence>
<protein>
    <recommendedName>
        <fullName evidence="1">tyrosine--tRNA ligase</fullName>
        <ecNumber evidence="1">6.1.1.1</ecNumber>
    </recommendedName>
    <alternativeName>
        <fullName evidence="7">Tyrosyl-tRNA synthetase</fullName>
    </alternativeName>
</protein>
<evidence type="ECO:0000256" key="4">
    <source>
        <dbReference type="ARBA" id="ARBA00022840"/>
    </source>
</evidence>
<comment type="catalytic activity">
    <reaction evidence="8">
        <text>tRNA(Tyr) + L-tyrosine + ATP = L-tyrosyl-tRNA(Tyr) + AMP + diphosphate + H(+)</text>
        <dbReference type="Rhea" id="RHEA:10220"/>
        <dbReference type="Rhea" id="RHEA-COMP:9706"/>
        <dbReference type="Rhea" id="RHEA-COMP:9707"/>
        <dbReference type="ChEBI" id="CHEBI:15378"/>
        <dbReference type="ChEBI" id="CHEBI:30616"/>
        <dbReference type="ChEBI" id="CHEBI:33019"/>
        <dbReference type="ChEBI" id="CHEBI:58315"/>
        <dbReference type="ChEBI" id="CHEBI:78442"/>
        <dbReference type="ChEBI" id="CHEBI:78536"/>
        <dbReference type="ChEBI" id="CHEBI:456215"/>
        <dbReference type="EC" id="6.1.1.1"/>
    </reaction>
</comment>
<gene>
    <name evidence="10" type="ORF">A3D99_04635</name>
</gene>
<evidence type="ECO:0000256" key="1">
    <source>
        <dbReference type="ARBA" id="ARBA00013160"/>
    </source>
</evidence>
<organism evidence="10 11">
    <name type="scientific">Candidatus Andersenbacteria bacterium RIFCSPHIGHO2_12_FULL_45_11</name>
    <dbReference type="NCBI Taxonomy" id="1797281"/>
    <lineage>
        <taxon>Bacteria</taxon>
        <taxon>Candidatus Anderseniibacteriota</taxon>
    </lineage>
</organism>
<evidence type="ECO:0000256" key="8">
    <source>
        <dbReference type="ARBA" id="ARBA00048248"/>
    </source>
</evidence>
<dbReference type="InterPro" id="IPR050489">
    <property type="entry name" value="Tyr-tRNA_synthase"/>
</dbReference>
<sequence>MDTKEVIISRLIKNLAEVITEDELRERLASGEPLTHYIGFEISGYVHIGQGIMSALVIKDLQALGVKCTIWLADWHTSLNDKLDGTKETAAKIGKGYFTEAMKACLLAVDADVDKVEFRLATDWYSKNMMEYMALTVKVMQKTTDSRMRRSIDIMGRELGDDVEMSSLMYPAMQVADVFYQNLDIVHAGTDQRKVYVIMRDVAKKLFPDKKKPIVISHALMPGLKNPDGKMSKSDPESAIFIHDSEEFIKRKITHAYCPEKETEKNPVLSWAKHLLFWNRTESFYIKRNPEYGGDIQFESYSELEEAFHKGDVHPSDLKSAVINELIKLLKPVREHFAKPEIAAMKQELDDVLAKR</sequence>
<dbReference type="PIRSF" id="PIRSF006588">
    <property type="entry name" value="TyrRS_arch_euk"/>
    <property type="match status" value="1"/>
</dbReference>
<keyword evidence="2 9" id="KW-0436">Ligase</keyword>
<evidence type="ECO:0000256" key="5">
    <source>
        <dbReference type="ARBA" id="ARBA00022917"/>
    </source>
</evidence>
<keyword evidence="5 9" id="KW-0648">Protein biosynthesis</keyword>
<dbReference type="InterPro" id="IPR014729">
    <property type="entry name" value="Rossmann-like_a/b/a_fold"/>
</dbReference>
<dbReference type="AlphaFoldDB" id="A0A1G1X2T3"/>
<dbReference type="InterPro" id="IPR002305">
    <property type="entry name" value="aa-tRNA-synth_Ic"/>
</dbReference>
<dbReference type="NCBIfam" id="NF006330">
    <property type="entry name" value="PRK08560.1"/>
    <property type="match status" value="1"/>
</dbReference>
<evidence type="ECO:0000313" key="10">
    <source>
        <dbReference type="EMBL" id="OGY34322.1"/>
    </source>
</evidence>
<dbReference type="EMBL" id="MHHR01000016">
    <property type="protein sequence ID" value="OGY34322.1"/>
    <property type="molecule type" value="Genomic_DNA"/>
</dbReference>
<dbReference type="Proteomes" id="UP000177528">
    <property type="component" value="Unassembled WGS sequence"/>
</dbReference>
<dbReference type="GO" id="GO:0004831">
    <property type="term" value="F:tyrosine-tRNA ligase activity"/>
    <property type="evidence" value="ECO:0007669"/>
    <property type="project" value="UniProtKB-EC"/>
</dbReference>
<dbReference type="PANTHER" id="PTHR46264">
    <property type="entry name" value="TYROSINE-TRNA LIGASE"/>
    <property type="match status" value="1"/>
</dbReference>
<dbReference type="Pfam" id="PF00579">
    <property type="entry name" value="tRNA-synt_1b"/>
    <property type="match status" value="1"/>
</dbReference>
<reference evidence="10 11" key="1">
    <citation type="journal article" date="2016" name="Nat. Commun.">
        <title>Thousands of microbial genomes shed light on interconnected biogeochemical processes in an aquifer system.</title>
        <authorList>
            <person name="Anantharaman K."/>
            <person name="Brown C.T."/>
            <person name="Hug L.A."/>
            <person name="Sharon I."/>
            <person name="Castelle C.J."/>
            <person name="Probst A.J."/>
            <person name="Thomas B.C."/>
            <person name="Singh A."/>
            <person name="Wilkins M.J."/>
            <person name="Karaoz U."/>
            <person name="Brodie E.L."/>
            <person name="Williams K.H."/>
            <person name="Hubbard S.S."/>
            <person name="Banfield J.F."/>
        </authorList>
    </citation>
    <scope>NUCLEOTIDE SEQUENCE [LARGE SCALE GENOMIC DNA]</scope>
</reference>
<evidence type="ECO:0000313" key="11">
    <source>
        <dbReference type="Proteomes" id="UP000177528"/>
    </source>
</evidence>
<evidence type="ECO:0000256" key="6">
    <source>
        <dbReference type="ARBA" id="ARBA00023146"/>
    </source>
</evidence>
<dbReference type="GO" id="GO:0005524">
    <property type="term" value="F:ATP binding"/>
    <property type="evidence" value="ECO:0007669"/>
    <property type="project" value="UniProtKB-KW"/>
</dbReference>
<keyword evidence="3 9" id="KW-0547">Nucleotide-binding</keyword>
<evidence type="ECO:0000256" key="7">
    <source>
        <dbReference type="ARBA" id="ARBA00033323"/>
    </source>
</evidence>
<dbReference type="GO" id="GO:0006437">
    <property type="term" value="P:tyrosyl-tRNA aminoacylation"/>
    <property type="evidence" value="ECO:0007669"/>
    <property type="project" value="TreeGrafter"/>
</dbReference>
<dbReference type="SUPFAM" id="SSF52374">
    <property type="entry name" value="Nucleotidylyl transferase"/>
    <property type="match status" value="1"/>
</dbReference>
<name>A0A1G1X2T3_9BACT</name>
<comment type="caution">
    <text evidence="10">The sequence shown here is derived from an EMBL/GenBank/DDBJ whole genome shotgun (WGS) entry which is preliminary data.</text>
</comment>